<dbReference type="RefSeq" id="WP_097041622.1">
    <property type="nucleotide sequence ID" value="NZ_OBQF01000005.1"/>
</dbReference>
<evidence type="ECO:0000313" key="2">
    <source>
        <dbReference type="EMBL" id="SOC43422.1"/>
    </source>
</evidence>
<name>A0A285UNL9_9STAP</name>
<dbReference type="OrthoDB" id="2440835at2"/>
<proteinExistence type="predicted"/>
<keyword evidence="1" id="KW-0812">Transmembrane</keyword>
<feature type="transmembrane region" description="Helical" evidence="1">
    <location>
        <begin position="70"/>
        <end position="93"/>
    </location>
</feature>
<feature type="transmembrane region" description="Helical" evidence="1">
    <location>
        <begin position="6"/>
        <end position="27"/>
    </location>
</feature>
<evidence type="ECO:0000256" key="1">
    <source>
        <dbReference type="SAM" id="Phobius"/>
    </source>
</evidence>
<feature type="transmembrane region" description="Helical" evidence="1">
    <location>
        <begin position="188"/>
        <end position="208"/>
    </location>
</feature>
<keyword evidence="1" id="KW-1133">Transmembrane helix</keyword>
<feature type="transmembrane region" description="Helical" evidence="1">
    <location>
        <begin position="105"/>
        <end position="127"/>
    </location>
</feature>
<evidence type="ECO:0000313" key="3">
    <source>
        <dbReference type="Proteomes" id="UP000219412"/>
    </source>
</evidence>
<protein>
    <submittedName>
        <fullName evidence="2">Uncharacterized protein</fullName>
    </submittedName>
</protein>
<reference evidence="3" key="1">
    <citation type="submission" date="2017-08" db="EMBL/GenBank/DDBJ databases">
        <authorList>
            <person name="Varghese N."/>
            <person name="Submissions S."/>
        </authorList>
    </citation>
    <scope>NUCLEOTIDE SEQUENCE [LARGE SCALE GENOMIC DNA]</scope>
    <source>
        <strain evidence="3">DSM 23173</strain>
    </source>
</reference>
<dbReference type="AlphaFoldDB" id="A0A285UNL9"/>
<keyword evidence="1" id="KW-0472">Membrane</keyword>
<sequence>MVITETLISVAVLAISAVFGGTVYMLMSTYDEKKMMLEELFSQFINLVIFIFAIKILMNLDIFISDPLAVLAYPSSSAAFYTAIVLTGAMIIYKNHKGTLDLKHFLEALIIVFLASSMVYEFIYFIIYDNTYAFGHFIMTAIVFIILYMLYGRIEKRRMLIITVFLWSAGLIILSVFCNTATVFDYTMYPWFIILLAAGFILSILYAYRKKEVGR</sequence>
<feature type="transmembrane region" description="Helical" evidence="1">
    <location>
        <begin position="39"/>
        <end position="58"/>
    </location>
</feature>
<accession>A0A285UNL9</accession>
<dbReference type="EMBL" id="OBQF01000005">
    <property type="protein sequence ID" value="SOC43422.1"/>
    <property type="molecule type" value="Genomic_DNA"/>
</dbReference>
<organism evidence="2 3">
    <name type="scientific">Salinicoccus kekensis</name>
    <dbReference type="NCBI Taxonomy" id="714307"/>
    <lineage>
        <taxon>Bacteria</taxon>
        <taxon>Bacillati</taxon>
        <taxon>Bacillota</taxon>
        <taxon>Bacilli</taxon>
        <taxon>Bacillales</taxon>
        <taxon>Staphylococcaceae</taxon>
        <taxon>Salinicoccus</taxon>
    </lineage>
</organism>
<feature type="transmembrane region" description="Helical" evidence="1">
    <location>
        <begin position="133"/>
        <end position="152"/>
    </location>
</feature>
<keyword evidence="3" id="KW-1185">Reference proteome</keyword>
<dbReference type="Proteomes" id="UP000219412">
    <property type="component" value="Unassembled WGS sequence"/>
</dbReference>
<gene>
    <name evidence="2" type="ORF">SAMN05878391_1975</name>
</gene>
<feature type="transmembrane region" description="Helical" evidence="1">
    <location>
        <begin position="159"/>
        <end position="182"/>
    </location>
</feature>